<name>A0A368W094_9BACL</name>
<proteinExistence type="predicted"/>
<dbReference type="Proteomes" id="UP000252415">
    <property type="component" value="Unassembled WGS sequence"/>
</dbReference>
<organism evidence="2 3">
    <name type="scientific">Paenibacillus prosopidis</name>
    <dbReference type="NCBI Taxonomy" id="630520"/>
    <lineage>
        <taxon>Bacteria</taxon>
        <taxon>Bacillati</taxon>
        <taxon>Bacillota</taxon>
        <taxon>Bacilli</taxon>
        <taxon>Bacillales</taxon>
        <taxon>Paenibacillaceae</taxon>
        <taxon>Paenibacillus</taxon>
    </lineage>
</organism>
<dbReference type="RefSeq" id="WP_181873550.1">
    <property type="nucleotide sequence ID" value="NZ_QPJD01000009.1"/>
</dbReference>
<evidence type="ECO:0000313" key="2">
    <source>
        <dbReference type="EMBL" id="RCW46599.1"/>
    </source>
</evidence>
<evidence type="ECO:0000256" key="1">
    <source>
        <dbReference type="SAM" id="Phobius"/>
    </source>
</evidence>
<keyword evidence="1" id="KW-0472">Membrane</keyword>
<evidence type="ECO:0000313" key="3">
    <source>
        <dbReference type="Proteomes" id="UP000252415"/>
    </source>
</evidence>
<protein>
    <submittedName>
        <fullName evidence="2">Uncharacterized protein</fullName>
    </submittedName>
</protein>
<comment type="caution">
    <text evidence="2">The sequence shown here is derived from an EMBL/GenBank/DDBJ whole genome shotgun (WGS) entry which is preliminary data.</text>
</comment>
<keyword evidence="3" id="KW-1185">Reference proteome</keyword>
<feature type="transmembrane region" description="Helical" evidence="1">
    <location>
        <begin position="6"/>
        <end position="31"/>
    </location>
</feature>
<dbReference type="AlphaFoldDB" id="A0A368W094"/>
<keyword evidence="1" id="KW-1133">Transmembrane helix</keyword>
<dbReference type="EMBL" id="QPJD01000009">
    <property type="protein sequence ID" value="RCW46599.1"/>
    <property type="molecule type" value="Genomic_DNA"/>
</dbReference>
<keyword evidence="1" id="KW-0812">Transmembrane</keyword>
<reference evidence="2 3" key="1">
    <citation type="submission" date="2018-07" db="EMBL/GenBank/DDBJ databases">
        <title>Genomic Encyclopedia of Type Strains, Phase III (KMG-III): the genomes of soil and plant-associated and newly described type strains.</title>
        <authorList>
            <person name="Whitman W."/>
        </authorList>
    </citation>
    <scope>NUCLEOTIDE SEQUENCE [LARGE SCALE GENOMIC DNA]</scope>
    <source>
        <strain evidence="2 3">CECT 7506</strain>
    </source>
</reference>
<accession>A0A368W094</accession>
<gene>
    <name evidence="2" type="ORF">DFP97_109250</name>
</gene>
<sequence length="55" mass="6217">MAAQFAYLIIWLLGMFGIIGIVVGSVARFVIKDSLSYDERFVWGRKLPADAVKRK</sequence>